<dbReference type="Proteomes" id="UP000265520">
    <property type="component" value="Unassembled WGS sequence"/>
</dbReference>
<protein>
    <submittedName>
        <fullName evidence="1">Uncharacterized protein</fullName>
    </submittedName>
</protein>
<organism evidence="1 2">
    <name type="scientific">Trifolium medium</name>
    <dbReference type="NCBI Taxonomy" id="97028"/>
    <lineage>
        <taxon>Eukaryota</taxon>
        <taxon>Viridiplantae</taxon>
        <taxon>Streptophyta</taxon>
        <taxon>Embryophyta</taxon>
        <taxon>Tracheophyta</taxon>
        <taxon>Spermatophyta</taxon>
        <taxon>Magnoliopsida</taxon>
        <taxon>eudicotyledons</taxon>
        <taxon>Gunneridae</taxon>
        <taxon>Pentapetalae</taxon>
        <taxon>rosids</taxon>
        <taxon>fabids</taxon>
        <taxon>Fabales</taxon>
        <taxon>Fabaceae</taxon>
        <taxon>Papilionoideae</taxon>
        <taxon>50 kb inversion clade</taxon>
        <taxon>NPAAA clade</taxon>
        <taxon>Hologalegina</taxon>
        <taxon>IRL clade</taxon>
        <taxon>Trifolieae</taxon>
        <taxon>Trifolium</taxon>
    </lineage>
</organism>
<keyword evidence="2" id="KW-1185">Reference proteome</keyword>
<dbReference type="EMBL" id="LXQA010826035">
    <property type="protein sequence ID" value="MCI72833.1"/>
    <property type="molecule type" value="Genomic_DNA"/>
</dbReference>
<accession>A0A392UGW5</accession>
<name>A0A392UGW5_9FABA</name>
<reference evidence="1 2" key="1">
    <citation type="journal article" date="2018" name="Front. Plant Sci.">
        <title>Red Clover (Trifolium pratense) and Zigzag Clover (T. medium) - A Picture of Genomic Similarities and Differences.</title>
        <authorList>
            <person name="Dluhosova J."/>
            <person name="Istvanek J."/>
            <person name="Nedelnik J."/>
            <person name="Repkova J."/>
        </authorList>
    </citation>
    <scope>NUCLEOTIDE SEQUENCE [LARGE SCALE GENOMIC DNA]</scope>
    <source>
        <strain evidence="2">cv. 10/8</strain>
        <tissue evidence="1">Leaf</tissue>
    </source>
</reference>
<sequence length="37" mass="3946">MLRQKICFDGKTPARYFQRMIGADGVGAAMQGSAAVV</sequence>
<evidence type="ECO:0000313" key="1">
    <source>
        <dbReference type="EMBL" id="MCI72833.1"/>
    </source>
</evidence>
<proteinExistence type="predicted"/>
<dbReference type="AlphaFoldDB" id="A0A392UGW5"/>
<evidence type="ECO:0000313" key="2">
    <source>
        <dbReference type="Proteomes" id="UP000265520"/>
    </source>
</evidence>
<comment type="caution">
    <text evidence="1">The sequence shown here is derived from an EMBL/GenBank/DDBJ whole genome shotgun (WGS) entry which is preliminary data.</text>
</comment>